<dbReference type="PANTHER" id="PTHR23355:SF9">
    <property type="entry name" value="DIS3-LIKE EXONUCLEASE 2"/>
    <property type="match status" value="1"/>
</dbReference>
<feature type="non-terminal residue" evidence="7">
    <location>
        <position position="276"/>
    </location>
</feature>
<dbReference type="PANTHER" id="PTHR23355">
    <property type="entry name" value="RIBONUCLEASE"/>
    <property type="match status" value="1"/>
</dbReference>
<dbReference type="InterPro" id="IPR040476">
    <property type="entry name" value="CSD2"/>
</dbReference>
<feature type="domain" description="Ribonuclease B N-terminal OB" evidence="5">
    <location>
        <begin position="71"/>
        <end position="129"/>
    </location>
</feature>
<name>A0A382ML36_9ZZZZ</name>
<evidence type="ECO:0000259" key="6">
    <source>
        <dbReference type="Pfam" id="PF17876"/>
    </source>
</evidence>
<dbReference type="Pfam" id="PF00773">
    <property type="entry name" value="RNB"/>
    <property type="match status" value="1"/>
</dbReference>
<organism evidence="7">
    <name type="scientific">marine metagenome</name>
    <dbReference type="NCBI Taxonomy" id="408172"/>
    <lineage>
        <taxon>unclassified sequences</taxon>
        <taxon>metagenomes</taxon>
        <taxon>ecological metagenomes</taxon>
    </lineage>
</organism>
<protein>
    <submittedName>
        <fullName evidence="7">Uncharacterized protein</fullName>
    </submittedName>
</protein>
<dbReference type="InterPro" id="IPR050180">
    <property type="entry name" value="RNR_Ribonuclease"/>
</dbReference>
<evidence type="ECO:0000259" key="4">
    <source>
        <dbReference type="Pfam" id="PF00773"/>
    </source>
</evidence>
<dbReference type="GO" id="GO:0005829">
    <property type="term" value="C:cytosol"/>
    <property type="evidence" value="ECO:0007669"/>
    <property type="project" value="TreeGrafter"/>
</dbReference>
<gene>
    <name evidence="7" type="ORF">METZ01_LOCUS302310</name>
</gene>
<keyword evidence="3" id="KW-0269">Exonuclease</keyword>
<keyword evidence="2" id="KW-0378">Hydrolase</keyword>
<evidence type="ECO:0000259" key="5">
    <source>
        <dbReference type="Pfam" id="PF08206"/>
    </source>
</evidence>
<evidence type="ECO:0000256" key="1">
    <source>
        <dbReference type="ARBA" id="ARBA00022722"/>
    </source>
</evidence>
<accession>A0A382ML36</accession>
<proteinExistence type="predicted"/>
<dbReference type="InterPro" id="IPR001900">
    <property type="entry name" value="RNase_II/R"/>
</dbReference>
<keyword evidence="1" id="KW-0540">Nuclease</keyword>
<dbReference type="SUPFAM" id="SSF50249">
    <property type="entry name" value="Nucleic acid-binding proteins"/>
    <property type="match status" value="2"/>
</dbReference>
<dbReference type="Pfam" id="PF08206">
    <property type="entry name" value="OB_RNB"/>
    <property type="match status" value="1"/>
</dbReference>
<evidence type="ECO:0000256" key="2">
    <source>
        <dbReference type="ARBA" id="ARBA00022801"/>
    </source>
</evidence>
<feature type="domain" description="RNase II/RNase R cold shock" evidence="6">
    <location>
        <begin position="150"/>
        <end position="223"/>
    </location>
</feature>
<dbReference type="GO" id="GO:0006402">
    <property type="term" value="P:mRNA catabolic process"/>
    <property type="evidence" value="ECO:0007669"/>
    <property type="project" value="TreeGrafter"/>
</dbReference>
<dbReference type="GO" id="GO:0004540">
    <property type="term" value="F:RNA nuclease activity"/>
    <property type="evidence" value="ECO:0007669"/>
    <property type="project" value="InterPro"/>
</dbReference>
<dbReference type="Pfam" id="PF17876">
    <property type="entry name" value="CSD2"/>
    <property type="match status" value="1"/>
</dbReference>
<evidence type="ECO:0000256" key="3">
    <source>
        <dbReference type="ARBA" id="ARBA00022839"/>
    </source>
</evidence>
<reference evidence="7" key="1">
    <citation type="submission" date="2018-05" db="EMBL/GenBank/DDBJ databases">
        <authorList>
            <person name="Lanie J.A."/>
            <person name="Ng W.-L."/>
            <person name="Kazmierczak K.M."/>
            <person name="Andrzejewski T.M."/>
            <person name="Davidsen T.M."/>
            <person name="Wayne K.J."/>
            <person name="Tettelin H."/>
            <person name="Glass J.I."/>
            <person name="Rusch D."/>
            <person name="Podicherti R."/>
            <person name="Tsui H.-C.T."/>
            <person name="Winkler M.E."/>
        </authorList>
    </citation>
    <scope>NUCLEOTIDE SEQUENCE</scope>
</reference>
<dbReference type="GO" id="GO:0004527">
    <property type="term" value="F:exonuclease activity"/>
    <property type="evidence" value="ECO:0007669"/>
    <property type="project" value="UniProtKB-KW"/>
</dbReference>
<sequence>MKITRKKILSHIAKTNYQPGKMKELAKTMGVTQADYREFRRLVKDLVREGVLMRGHHSRYMQPSTINQVVGRLKVHIRGFGLLARSGDSSDVFIPARDLDEAMDGDLVRVALTGATSRRGEPLGRVAEIVEQVQGEFLGTYRVRGRRHLVSPDEAGVNRDIFLDGKPSDGVKEGYKVVVRIVERDVGYDGLRGEIIEILGDPDDPKLDFLSLVRRFDLQVDFSDAVQREAEQARIDLDLTRREDLRGLSCCTIDPDEAKDFDDAISIEKIENGHRV</sequence>
<dbReference type="AlphaFoldDB" id="A0A382ML36"/>
<dbReference type="InterPro" id="IPR013223">
    <property type="entry name" value="RNase_B_OB_dom"/>
</dbReference>
<dbReference type="GO" id="GO:0003723">
    <property type="term" value="F:RNA binding"/>
    <property type="evidence" value="ECO:0007669"/>
    <property type="project" value="InterPro"/>
</dbReference>
<dbReference type="EMBL" id="UINC01094316">
    <property type="protein sequence ID" value="SVC49456.1"/>
    <property type="molecule type" value="Genomic_DNA"/>
</dbReference>
<feature type="domain" description="RNB" evidence="4">
    <location>
        <begin position="242"/>
        <end position="274"/>
    </location>
</feature>
<evidence type="ECO:0000313" key="7">
    <source>
        <dbReference type="EMBL" id="SVC49456.1"/>
    </source>
</evidence>
<dbReference type="InterPro" id="IPR012340">
    <property type="entry name" value="NA-bd_OB-fold"/>
</dbReference>
<dbReference type="Gene3D" id="2.40.50.140">
    <property type="entry name" value="Nucleic acid-binding proteins"/>
    <property type="match status" value="1"/>
</dbReference>